<keyword evidence="1" id="KW-0808">Transferase</keyword>
<evidence type="ECO:0000256" key="2">
    <source>
        <dbReference type="ARBA" id="ARBA00022741"/>
    </source>
</evidence>
<evidence type="ECO:0000313" key="7">
    <source>
        <dbReference type="EMBL" id="MCQ4163348.1"/>
    </source>
</evidence>
<feature type="domain" description="Protein kinase" evidence="6">
    <location>
        <begin position="82"/>
        <end position="357"/>
    </location>
</feature>
<dbReference type="SUPFAM" id="SSF56112">
    <property type="entry name" value="Protein kinase-like (PK-like)"/>
    <property type="match status" value="1"/>
</dbReference>
<keyword evidence="3 7" id="KW-0418">Kinase</keyword>
<evidence type="ECO:0000313" key="8">
    <source>
        <dbReference type="Proteomes" id="UP001165498"/>
    </source>
</evidence>
<dbReference type="Gene3D" id="3.30.200.20">
    <property type="entry name" value="Phosphorylase Kinase, domain 1"/>
    <property type="match status" value="1"/>
</dbReference>
<evidence type="ECO:0000256" key="1">
    <source>
        <dbReference type="ARBA" id="ARBA00022679"/>
    </source>
</evidence>
<dbReference type="SUPFAM" id="SSF48452">
    <property type="entry name" value="TPR-like"/>
    <property type="match status" value="2"/>
</dbReference>
<evidence type="ECO:0000259" key="6">
    <source>
        <dbReference type="PROSITE" id="PS50011"/>
    </source>
</evidence>
<keyword evidence="2 5" id="KW-0547">Nucleotide-binding</keyword>
<dbReference type="PANTHER" id="PTHR43289:SF34">
    <property type="entry name" value="SERINE_THREONINE-PROTEIN KINASE YBDM-RELATED"/>
    <property type="match status" value="1"/>
</dbReference>
<evidence type="ECO:0000256" key="5">
    <source>
        <dbReference type="PROSITE-ProRule" id="PRU10141"/>
    </source>
</evidence>
<dbReference type="InterPro" id="IPR000719">
    <property type="entry name" value="Prot_kinase_dom"/>
</dbReference>
<name>A0ABT1QLE3_9GAMM</name>
<dbReference type="Proteomes" id="UP001165498">
    <property type="component" value="Unassembled WGS sequence"/>
</dbReference>
<dbReference type="InterPro" id="IPR008271">
    <property type="entry name" value="Ser/Thr_kinase_AS"/>
</dbReference>
<dbReference type="PROSITE" id="PS00107">
    <property type="entry name" value="PROTEIN_KINASE_ATP"/>
    <property type="match status" value="1"/>
</dbReference>
<dbReference type="Gene3D" id="1.10.510.10">
    <property type="entry name" value="Transferase(Phosphotransferase) domain 1"/>
    <property type="match status" value="1"/>
</dbReference>
<dbReference type="PROSITE" id="PS00108">
    <property type="entry name" value="PROTEIN_KINASE_ST"/>
    <property type="match status" value="1"/>
</dbReference>
<comment type="caution">
    <text evidence="7">The sequence shown here is derived from an EMBL/GenBank/DDBJ whole genome shotgun (WGS) entry which is preliminary data.</text>
</comment>
<reference evidence="7" key="1">
    <citation type="submission" date="2022-07" db="EMBL/GenBank/DDBJ databases">
        <title>Tahibacter sp., a new gammaproteobacterium isolated from the silt sample collected at pig farm.</title>
        <authorList>
            <person name="Chen H."/>
        </authorList>
    </citation>
    <scope>NUCLEOTIDE SEQUENCE</scope>
    <source>
        <strain evidence="7">P2K</strain>
    </source>
</reference>
<sequence length="854" mass="94609">MPQATFQRLRHLFNALADLTPEEREAFLAAQQDLGADTRRQLQQLLQSDEQLAGVTVRSAMNTAYQLADAHAGRSGERIGAYTLRRQLGSGGMGSVHLAERSEGGIVQQVAIKIVHPEQLDATTLARFRLERQVLALLRHPHIASMLDLGELEDGSPYAVIEFVDGVPITVHAREKRLDLRQRLHLLLAVCDAVAHAHRNMIVHRDLKPSNVLVDADGHVKLLDFGIAKPLISQFGAIDVEQTATAQRFLSPSHAAPEQFKGEAITTACDVYGLGSLLYELLCDQPPFSTADRTPGQLEREICEVDPPPPSRRRAADASIEAPPRDLDLIALRCLRKQPADRYSSVEALAQDLRNYLAGRPVEARRGSFLYRTGRFVSRHRSAVALSAVIVGVTAVGFLLLAQQNRATTEQRLRADEMTGLIIDALRSADPSRKGARDLSAREVFERVAGQVQAKPDLSPQSRASLISAIARIDLELGLPRQAEALLDRLDAEALSARERDQARNIRARVLMSAARYDEARLIIASGLAEAASPQQRIPWQIADTQLDFHQGKIDDALKKIDAVPTQEIDAETSEDRLNLRAQILLAQDRRPEALEEFNRLLAAQRKRLGRESPAVFETLGQMVVAEVREGNFDRAEPLNSEQLALAERLFDKNSVRYGRALSTAQLYERYRGNYKKALEYEYRNNAIQREQYGEPNPALARSHFNLAGLHTYLEEYAEADAHFGKAISNAERVWLPSDGNLFLFRLGFAVHLAMNSDRPAEAQKVARVALNSADTYPELKTEEIYLLGLLIDRYGDYSRDPSKANRAALIKALDEAIAGGKGISYKRTLGDFLLKLKTKGIEPTPAATAGSPD</sequence>
<protein>
    <submittedName>
        <fullName evidence="7">Protein kinase</fullName>
    </submittedName>
</protein>
<proteinExistence type="predicted"/>
<dbReference type="InterPro" id="IPR011009">
    <property type="entry name" value="Kinase-like_dom_sf"/>
</dbReference>
<feature type="binding site" evidence="5">
    <location>
        <position position="113"/>
    </location>
    <ligand>
        <name>ATP</name>
        <dbReference type="ChEBI" id="CHEBI:30616"/>
    </ligand>
</feature>
<evidence type="ECO:0000256" key="4">
    <source>
        <dbReference type="ARBA" id="ARBA00022840"/>
    </source>
</evidence>
<dbReference type="PANTHER" id="PTHR43289">
    <property type="entry name" value="MITOGEN-ACTIVATED PROTEIN KINASE KINASE KINASE 20-RELATED"/>
    <property type="match status" value="1"/>
</dbReference>
<dbReference type="CDD" id="cd14014">
    <property type="entry name" value="STKc_PknB_like"/>
    <property type="match status" value="1"/>
</dbReference>
<dbReference type="InterPro" id="IPR011990">
    <property type="entry name" value="TPR-like_helical_dom_sf"/>
</dbReference>
<keyword evidence="8" id="KW-1185">Reference proteome</keyword>
<accession>A0ABT1QLE3</accession>
<dbReference type="RefSeq" id="WP_255910438.1">
    <property type="nucleotide sequence ID" value="NZ_JANFQO010000001.1"/>
</dbReference>
<dbReference type="GO" id="GO:0016301">
    <property type="term" value="F:kinase activity"/>
    <property type="evidence" value="ECO:0007669"/>
    <property type="project" value="UniProtKB-KW"/>
</dbReference>
<dbReference type="Gene3D" id="1.25.40.10">
    <property type="entry name" value="Tetratricopeptide repeat domain"/>
    <property type="match status" value="1"/>
</dbReference>
<dbReference type="EMBL" id="JANFQO010000001">
    <property type="protein sequence ID" value="MCQ4163348.1"/>
    <property type="molecule type" value="Genomic_DNA"/>
</dbReference>
<dbReference type="Pfam" id="PF00069">
    <property type="entry name" value="Pkinase"/>
    <property type="match status" value="1"/>
</dbReference>
<evidence type="ECO:0000256" key="3">
    <source>
        <dbReference type="ARBA" id="ARBA00022777"/>
    </source>
</evidence>
<organism evidence="7 8">
    <name type="scientific">Tahibacter harae</name>
    <dbReference type="NCBI Taxonomy" id="2963937"/>
    <lineage>
        <taxon>Bacteria</taxon>
        <taxon>Pseudomonadati</taxon>
        <taxon>Pseudomonadota</taxon>
        <taxon>Gammaproteobacteria</taxon>
        <taxon>Lysobacterales</taxon>
        <taxon>Rhodanobacteraceae</taxon>
        <taxon>Tahibacter</taxon>
    </lineage>
</organism>
<dbReference type="InterPro" id="IPR017441">
    <property type="entry name" value="Protein_kinase_ATP_BS"/>
</dbReference>
<dbReference type="PROSITE" id="PS50011">
    <property type="entry name" value="PROTEIN_KINASE_DOM"/>
    <property type="match status" value="1"/>
</dbReference>
<dbReference type="SMART" id="SM00220">
    <property type="entry name" value="S_TKc"/>
    <property type="match status" value="1"/>
</dbReference>
<keyword evidence="4 5" id="KW-0067">ATP-binding</keyword>
<gene>
    <name evidence="7" type="ORF">NM961_01365</name>
</gene>